<sequence length="1012" mass="109806">MEFRVLGPIEAFVNGVAVPVGGPKPRTMLALLAVHAGRVVSQDQLVDAVWGEEPPEQTRAAVYTYVSTLRRAFADEADAISRTGGGYLLAAGLDQVDLHVFSAEVVAGRRALADGDLEEAAARFTAALAVWRGPALGGAQGRWAEGERSRLEELRLAALEDRVDAELAIGRGAALVGELGAAVATHPLRERLRSQLMLALHQSGRQADALACYREGRQVLLDELGLEPGQALRSTHDRILRSDDEPPAPPVSRLEAVEVVVAPQRPSQLPFHIADFTGRAGEVAQLSEHLSSTGPAVRLCAISGKPGAGKSTLAMHVAHAVRDQFPDGQLYATLRGVQAVRADPAEVLAGFLRALGVADPALPADLDERAQLYRTLLADQRVLVVLDDAADERQIRDLLPGSPTCAVLVTSRERLGALGGAAQFGLDVLDEAEAFDLLDRVIGDGRARAEPEAAQDIVRLCGRLPLAVRIAGARLAARPQWKLGRLADRLRVQRRVLQELTLGDLEVRGSLALSYDGLAARERAALRRLGLLDVSTFGGWLVAPLIDCPPDEGEEVVERLVDAQLLDVVTSDDSGLLRYQVHDLTRAFARERGDAEESEAEIRAACTRAAETWLTLVETAGERMPHAQFGDRATPTPSPYLDDGVAAELLADPEAWFDAEQSDLVGVVERISELDLTDIATRLAAALCSSRFSVRNLFGQWWRTHSAALAAARRVGDRTGEARLLSGLGWLRYEQDRFDEASGYFEQALEAYAHTADARGQALTRLASSTVRRERGELTKAHESLELALVELRELDEPHAVAQTEHELGRVLTEQGDLDDALETCERTLAAYRSFDDRRGTAIALRSVGIVLRAAGRLDEAAQRCEAAVDIMRGLGDRLMSAYAVQALAKVRIRQGRGDAVRSDLLECLATCNDMQDGFGQALLLRTLGELESAAGRPEVAHRYLERSLEWWTALGLPVWRARTLRDLVSVLTALGDRPAADLAWTEALSIFERHGSREAREPRPQSVLNPA</sequence>
<dbReference type="SMART" id="SM00862">
    <property type="entry name" value="Trans_reg_C"/>
    <property type="match status" value="1"/>
</dbReference>
<dbReference type="InterPro" id="IPR016032">
    <property type="entry name" value="Sig_transdc_resp-reg_C-effctor"/>
</dbReference>
<evidence type="ECO:0000259" key="8">
    <source>
        <dbReference type="PROSITE" id="PS51755"/>
    </source>
</evidence>
<evidence type="ECO:0000313" key="9">
    <source>
        <dbReference type="EMBL" id="MCS7476188.1"/>
    </source>
</evidence>
<dbReference type="InterPro" id="IPR003593">
    <property type="entry name" value="AAA+_ATPase"/>
</dbReference>
<name>A0A9X2ZZS3_9PSEU</name>
<dbReference type="Gene3D" id="1.10.10.10">
    <property type="entry name" value="Winged helix-like DNA-binding domain superfamily/Winged helix DNA-binding domain"/>
    <property type="match status" value="1"/>
</dbReference>
<organism evidence="9 10">
    <name type="scientific">Umezawaea endophytica</name>
    <dbReference type="NCBI Taxonomy" id="1654476"/>
    <lineage>
        <taxon>Bacteria</taxon>
        <taxon>Bacillati</taxon>
        <taxon>Actinomycetota</taxon>
        <taxon>Actinomycetes</taxon>
        <taxon>Pseudonocardiales</taxon>
        <taxon>Pseudonocardiaceae</taxon>
        <taxon>Umezawaea</taxon>
    </lineage>
</organism>
<keyword evidence="3" id="KW-0805">Transcription regulation</keyword>
<keyword evidence="6" id="KW-0802">TPR repeat</keyword>
<dbReference type="Proteomes" id="UP001141259">
    <property type="component" value="Unassembled WGS sequence"/>
</dbReference>
<evidence type="ECO:0000256" key="3">
    <source>
        <dbReference type="ARBA" id="ARBA00023015"/>
    </source>
</evidence>
<keyword evidence="4 7" id="KW-0238">DNA-binding</keyword>
<dbReference type="PROSITE" id="PS51755">
    <property type="entry name" value="OMPR_PHOB"/>
    <property type="match status" value="1"/>
</dbReference>
<dbReference type="InterPro" id="IPR019734">
    <property type="entry name" value="TPR_rpt"/>
</dbReference>
<dbReference type="Pfam" id="PF00931">
    <property type="entry name" value="NB-ARC"/>
    <property type="match status" value="1"/>
</dbReference>
<keyword evidence="2" id="KW-0677">Repeat</keyword>
<dbReference type="InterPro" id="IPR036388">
    <property type="entry name" value="WH-like_DNA-bd_sf"/>
</dbReference>
<keyword evidence="10" id="KW-1185">Reference proteome</keyword>
<feature type="repeat" description="TPR" evidence="6">
    <location>
        <begin position="722"/>
        <end position="755"/>
    </location>
</feature>
<dbReference type="PANTHER" id="PTHR35807">
    <property type="entry name" value="TRANSCRIPTIONAL REGULATOR REDD-RELATED"/>
    <property type="match status" value="1"/>
</dbReference>
<proteinExistence type="inferred from homology"/>
<dbReference type="SUPFAM" id="SSF48452">
    <property type="entry name" value="TPR-like"/>
    <property type="match status" value="3"/>
</dbReference>
<dbReference type="PANTHER" id="PTHR35807:SF1">
    <property type="entry name" value="TRANSCRIPTIONAL REGULATOR REDD"/>
    <property type="match status" value="1"/>
</dbReference>
<dbReference type="GO" id="GO:0006355">
    <property type="term" value="P:regulation of DNA-templated transcription"/>
    <property type="evidence" value="ECO:0007669"/>
    <property type="project" value="InterPro"/>
</dbReference>
<dbReference type="SMART" id="SM00028">
    <property type="entry name" value="TPR"/>
    <property type="match status" value="4"/>
</dbReference>
<evidence type="ECO:0000256" key="1">
    <source>
        <dbReference type="ARBA" id="ARBA00005820"/>
    </source>
</evidence>
<dbReference type="SMART" id="SM00382">
    <property type="entry name" value="AAA"/>
    <property type="match status" value="1"/>
</dbReference>
<evidence type="ECO:0000313" key="10">
    <source>
        <dbReference type="Proteomes" id="UP001141259"/>
    </source>
</evidence>
<evidence type="ECO:0000256" key="5">
    <source>
        <dbReference type="ARBA" id="ARBA00023163"/>
    </source>
</evidence>
<dbReference type="Pfam" id="PF13424">
    <property type="entry name" value="TPR_12"/>
    <property type="match status" value="2"/>
</dbReference>
<dbReference type="SMART" id="SM01043">
    <property type="entry name" value="BTAD"/>
    <property type="match status" value="1"/>
</dbReference>
<dbReference type="InterPro" id="IPR011990">
    <property type="entry name" value="TPR-like_helical_dom_sf"/>
</dbReference>
<dbReference type="SUPFAM" id="SSF52540">
    <property type="entry name" value="P-loop containing nucleoside triphosphate hydrolases"/>
    <property type="match status" value="1"/>
</dbReference>
<dbReference type="InterPro" id="IPR005158">
    <property type="entry name" value="BTAD"/>
</dbReference>
<dbReference type="Pfam" id="PF00486">
    <property type="entry name" value="Trans_reg_C"/>
    <property type="match status" value="1"/>
</dbReference>
<dbReference type="CDD" id="cd00383">
    <property type="entry name" value="trans_reg_C"/>
    <property type="match status" value="1"/>
</dbReference>
<reference evidence="9" key="1">
    <citation type="submission" date="2022-08" db="EMBL/GenBank/DDBJ databases">
        <authorList>
            <person name="Tistechok S."/>
            <person name="Samborskyy M."/>
            <person name="Roman I."/>
        </authorList>
    </citation>
    <scope>NUCLEOTIDE SEQUENCE</scope>
    <source>
        <strain evidence="9">DSM 103496</strain>
    </source>
</reference>
<dbReference type="PROSITE" id="PS50005">
    <property type="entry name" value="TPR"/>
    <property type="match status" value="1"/>
</dbReference>
<evidence type="ECO:0000256" key="7">
    <source>
        <dbReference type="PROSITE-ProRule" id="PRU01091"/>
    </source>
</evidence>
<dbReference type="InterPro" id="IPR042197">
    <property type="entry name" value="Apaf_helical"/>
</dbReference>
<feature type="domain" description="OmpR/PhoB-type" evidence="8">
    <location>
        <begin position="1"/>
        <end position="91"/>
    </location>
</feature>
<dbReference type="InterPro" id="IPR027417">
    <property type="entry name" value="P-loop_NTPase"/>
</dbReference>
<dbReference type="InterPro" id="IPR051677">
    <property type="entry name" value="AfsR-DnrI-RedD_regulator"/>
</dbReference>
<keyword evidence="5" id="KW-0804">Transcription</keyword>
<dbReference type="InterPro" id="IPR001867">
    <property type="entry name" value="OmpR/PhoB-type_DNA-bd"/>
</dbReference>
<dbReference type="Gene3D" id="1.25.40.10">
    <property type="entry name" value="Tetratricopeptide repeat domain"/>
    <property type="match status" value="3"/>
</dbReference>
<evidence type="ECO:0000256" key="4">
    <source>
        <dbReference type="ARBA" id="ARBA00023125"/>
    </source>
</evidence>
<feature type="DNA-binding region" description="OmpR/PhoB-type" evidence="7">
    <location>
        <begin position="1"/>
        <end position="91"/>
    </location>
</feature>
<accession>A0A9X2ZZS3</accession>
<dbReference type="Gene3D" id="3.40.50.300">
    <property type="entry name" value="P-loop containing nucleotide triphosphate hydrolases"/>
    <property type="match status" value="1"/>
</dbReference>
<gene>
    <name evidence="9" type="ORF">NZH93_04930</name>
</gene>
<dbReference type="Gene3D" id="1.10.8.430">
    <property type="entry name" value="Helical domain of apoptotic protease-activating factors"/>
    <property type="match status" value="1"/>
</dbReference>
<dbReference type="EMBL" id="JANYMP010000002">
    <property type="protein sequence ID" value="MCS7476188.1"/>
    <property type="molecule type" value="Genomic_DNA"/>
</dbReference>
<dbReference type="AlphaFoldDB" id="A0A9X2ZZS3"/>
<dbReference type="GO" id="GO:0003677">
    <property type="term" value="F:DNA binding"/>
    <property type="evidence" value="ECO:0007669"/>
    <property type="project" value="UniProtKB-UniRule"/>
</dbReference>
<dbReference type="InterPro" id="IPR002182">
    <property type="entry name" value="NB-ARC"/>
</dbReference>
<comment type="similarity">
    <text evidence="1">Belongs to the AfsR/DnrI/RedD regulatory family.</text>
</comment>
<dbReference type="GO" id="GO:0043531">
    <property type="term" value="F:ADP binding"/>
    <property type="evidence" value="ECO:0007669"/>
    <property type="project" value="InterPro"/>
</dbReference>
<dbReference type="RefSeq" id="WP_259621700.1">
    <property type="nucleotide sequence ID" value="NZ_JANYMP010000002.1"/>
</dbReference>
<dbReference type="CDD" id="cd15831">
    <property type="entry name" value="BTAD"/>
    <property type="match status" value="1"/>
</dbReference>
<comment type="caution">
    <text evidence="9">The sequence shown here is derived from an EMBL/GenBank/DDBJ whole genome shotgun (WGS) entry which is preliminary data.</text>
</comment>
<dbReference type="SUPFAM" id="SSF46894">
    <property type="entry name" value="C-terminal effector domain of the bipartite response regulators"/>
    <property type="match status" value="1"/>
</dbReference>
<dbReference type="PRINTS" id="PR00364">
    <property type="entry name" value="DISEASERSIST"/>
</dbReference>
<evidence type="ECO:0000256" key="2">
    <source>
        <dbReference type="ARBA" id="ARBA00022737"/>
    </source>
</evidence>
<dbReference type="GO" id="GO:0000160">
    <property type="term" value="P:phosphorelay signal transduction system"/>
    <property type="evidence" value="ECO:0007669"/>
    <property type="project" value="InterPro"/>
</dbReference>
<dbReference type="Pfam" id="PF03704">
    <property type="entry name" value="BTAD"/>
    <property type="match status" value="1"/>
</dbReference>
<protein>
    <submittedName>
        <fullName evidence="9">Tetratricopeptide repeat protein</fullName>
    </submittedName>
</protein>
<evidence type="ECO:0000256" key="6">
    <source>
        <dbReference type="PROSITE-ProRule" id="PRU00339"/>
    </source>
</evidence>